<dbReference type="EMBL" id="KN834767">
    <property type="protein sequence ID" value="KIK62568.1"/>
    <property type="molecule type" value="Genomic_DNA"/>
</dbReference>
<proteinExistence type="predicted"/>
<reference evidence="1 2" key="1">
    <citation type="submission" date="2014-04" db="EMBL/GenBank/DDBJ databases">
        <title>Evolutionary Origins and Diversification of the Mycorrhizal Mutualists.</title>
        <authorList>
            <consortium name="DOE Joint Genome Institute"/>
            <consortium name="Mycorrhizal Genomics Consortium"/>
            <person name="Kohler A."/>
            <person name="Kuo A."/>
            <person name="Nagy L.G."/>
            <person name="Floudas D."/>
            <person name="Copeland A."/>
            <person name="Barry K.W."/>
            <person name="Cichocki N."/>
            <person name="Veneault-Fourrey C."/>
            <person name="LaButti K."/>
            <person name="Lindquist E.A."/>
            <person name="Lipzen A."/>
            <person name="Lundell T."/>
            <person name="Morin E."/>
            <person name="Murat C."/>
            <person name="Riley R."/>
            <person name="Ohm R."/>
            <person name="Sun H."/>
            <person name="Tunlid A."/>
            <person name="Henrissat B."/>
            <person name="Grigoriev I.V."/>
            <person name="Hibbett D.S."/>
            <person name="Martin F."/>
        </authorList>
    </citation>
    <scope>NUCLEOTIDE SEQUENCE [LARGE SCALE GENOMIC DNA]</scope>
    <source>
        <strain evidence="1 2">FD-317 M1</strain>
    </source>
</reference>
<evidence type="ECO:0000313" key="1">
    <source>
        <dbReference type="EMBL" id="KIK62568.1"/>
    </source>
</evidence>
<organism evidence="1 2">
    <name type="scientific">Collybiopsis luxurians FD-317 M1</name>
    <dbReference type="NCBI Taxonomy" id="944289"/>
    <lineage>
        <taxon>Eukaryota</taxon>
        <taxon>Fungi</taxon>
        <taxon>Dikarya</taxon>
        <taxon>Basidiomycota</taxon>
        <taxon>Agaricomycotina</taxon>
        <taxon>Agaricomycetes</taxon>
        <taxon>Agaricomycetidae</taxon>
        <taxon>Agaricales</taxon>
        <taxon>Marasmiineae</taxon>
        <taxon>Omphalotaceae</taxon>
        <taxon>Collybiopsis</taxon>
        <taxon>Collybiopsis luxurians</taxon>
    </lineage>
</organism>
<evidence type="ECO:0000313" key="2">
    <source>
        <dbReference type="Proteomes" id="UP000053593"/>
    </source>
</evidence>
<dbReference type="Proteomes" id="UP000053593">
    <property type="component" value="Unassembled WGS sequence"/>
</dbReference>
<dbReference type="HOGENOM" id="CLU_950122_0_0_1"/>
<sequence length="293" mass="32272">MLCMRFLKQHLGNNSGSSFICLAVILIVEKGDERFSSVLIPQLPDRIHSIFLCRCFGHTRSFSFSVIFFFPFPTDMMLWDQPIITLTLGALVLSVTHRSLAAPAPGDFTFVAQETDIPILIGPDTITGSHITTIVIPTRTYSSKEEQIYHELGINISTIVIPPRTSSGARPTTTYSSREEQIYHELGINISTIVIPPRTFSGARPANTYLYKEIQEYPGRTANTGHLTTETFTVSGLSTVPLLHLVVEVNPLALLASAGTPGASASGYILSAFSPGGPKRMERRHRMPLYQPH</sequence>
<protein>
    <submittedName>
        <fullName evidence="1">Uncharacterized protein</fullName>
    </submittedName>
</protein>
<keyword evidence="2" id="KW-1185">Reference proteome</keyword>
<name>A0A0D0D0P0_9AGAR</name>
<accession>A0A0D0D0P0</accession>
<dbReference type="AlphaFoldDB" id="A0A0D0D0P0"/>
<gene>
    <name evidence="1" type="ORF">GYMLUDRAFT_260278</name>
</gene>